<evidence type="ECO:0000313" key="1">
    <source>
        <dbReference type="EMBL" id="GAM01887.1"/>
    </source>
</evidence>
<organism evidence="1 2">
    <name type="scientific">Sphingomonas parapaucimobilis NBRC 15100</name>
    <dbReference type="NCBI Taxonomy" id="1219049"/>
    <lineage>
        <taxon>Bacteria</taxon>
        <taxon>Pseudomonadati</taxon>
        <taxon>Pseudomonadota</taxon>
        <taxon>Alphaproteobacteria</taxon>
        <taxon>Sphingomonadales</taxon>
        <taxon>Sphingomonadaceae</taxon>
        <taxon>Sphingomonas</taxon>
    </lineage>
</organism>
<name>A0A0A1W9Q2_9SPHN</name>
<dbReference type="RefSeq" id="WP_042489274.1">
    <property type="nucleotide sequence ID" value="NZ_BBPI01000069.1"/>
</dbReference>
<keyword evidence="2" id="KW-1185">Reference proteome</keyword>
<dbReference type="AlphaFoldDB" id="A0A0A1W9Q2"/>
<accession>A0A0A1W9Q2</accession>
<dbReference type="EMBL" id="BBPI01000069">
    <property type="protein sequence ID" value="GAM01887.1"/>
    <property type="molecule type" value="Genomic_DNA"/>
</dbReference>
<dbReference type="Proteomes" id="UP000032305">
    <property type="component" value="Unassembled WGS sequence"/>
</dbReference>
<sequence length="136" mass="14883">MKILIDSAAYDAIPDLSRSFVNAQTDGLLLAGWYTAIEEKASEMQEFLRAKEIAGLDVDAAAGKLAYTKMALRWVEARLVTLGYDVPFPPHNPLKREIGNLHKRINRLKQQVRDLGGDPDDSLSIVSGPMAMTGAA</sequence>
<comment type="caution">
    <text evidence="1">The sequence shown here is derived from an EMBL/GenBank/DDBJ whole genome shotgun (WGS) entry which is preliminary data.</text>
</comment>
<evidence type="ECO:0000313" key="2">
    <source>
        <dbReference type="Proteomes" id="UP000032305"/>
    </source>
</evidence>
<reference evidence="1 2" key="1">
    <citation type="submission" date="2014-11" db="EMBL/GenBank/DDBJ databases">
        <title>Whole genome shotgun sequence of Sphingomonas parapaucimobilis NBRC 15100.</title>
        <authorList>
            <person name="Katano-Makiyama Y."/>
            <person name="Hosoyama A."/>
            <person name="Hashimoto M."/>
            <person name="Hosoyama Y."/>
            <person name="Noguchi M."/>
            <person name="Numata M."/>
            <person name="Tsuchikane K."/>
            <person name="Hirakata S."/>
            <person name="Uohara A."/>
            <person name="Shimodaira J."/>
            <person name="Ohji S."/>
            <person name="Ichikawa N."/>
            <person name="Kimura A."/>
            <person name="Yamazoe A."/>
            <person name="Fujita N."/>
        </authorList>
    </citation>
    <scope>NUCLEOTIDE SEQUENCE [LARGE SCALE GENOMIC DNA]</scope>
    <source>
        <strain evidence="1 2">NBRC 15100</strain>
    </source>
</reference>
<protein>
    <submittedName>
        <fullName evidence="1">Uncharacterized protein</fullName>
    </submittedName>
</protein>
<proteinExistence type="predicted"/>
<gene>
    <name evidence="1" type="ORF">SP5_069_01310</name>
</gene>